<evidence type="ECO:0000259" key="2">
    <source>
        <dbReference type="PROSITE" id="PS51159"/>
    </source>
</evidence>
<dbReference type="eggNOG" id="KOG3986">
    <property type="taxonomic scope" value="Eukaryota"/>
</dbReference>
<feature type="region of interest" description="Disordered" evidence="1">
    <location>
        <begin position="247"/>
        <end position="284"/>
    </location>
</feature>
<dbReference type="KEGG" id="pgr:PGTG_01038"/>
<feature type="region of interest" description="Disordered" evidence="1">
    <location>
        <begin position="306"/>
        <end position="332"/>
    </location>
</feature>
<evidence type="ECO:0000313" key="3">
    <source>
        <dbReference type="EMBL" id="EFP75707.2"/>
    </source>
</evidence>
<reference evidence="4" key="2">
    <citation type="journal article" date="2011" name="Proc. Natl. Acad. Sci. U.S.A.">
        <title>Obligate biotrophy features unraveled by the genomic analysis of rust fungi.</title>
        <authorList>
            <person name="Duplessis S."/>
            <person name="Cuomo C.A."/>
            <person name="Lin Y.-C."/>
            <person name="Aerts A."/>
            <person name="Tisserant E."/>
            <person name="Veneault-Fourrey C."/>
            <person name="Joly D.L."/>
            <person name="Hacquard S."/>
            <person name="Amselem J."/>
            <person name="Cantarel B.L."/>
            <person name="Chiu R."/>
            <person name="Coutinho P.M."/>
            <person name="Feau N."/>
            <person name="Field M."/>
            <person name="Frey P."/>
            <person name="Gelhaye E."/>
            <person name="Goldberg J."/>
            <person name="Grabherr M.G."/>
            <person name="Kodira C.D."/>
            <person name="Kohler A."/>
            <person name="Kuees U."/>
            <person name="Lindquist E.A."/>
            <person name="Lucas S.M."/>
            <person name="Mago R."/>
            <person name="Mauceli E."/>
            <person name="Morin E."/>
            <person name="Murat C."/>
            <person name="Pangilinan J.L."/>
            <person name="Park R."/>
            <person name="Pearson M."/>
            <person name="Quesneville H."/>
            <person name="Rouhier N."/>
            <person name="Sakthikumar S."/>
            <person name="Salamov A.A."/>
            <person name="Schmutz J."/>
            <person name="Selles B."/>
            <person name="Shapiro H."/>
            <person name="Tanguay P."/>
            <person name="Tuskan G.A."/>
            <person name="Henrissat B."/>
            <person name="Van de Peer Y."/>
            <person name="Rouze P."/>
            <person name="Ellis J.G."/>
            <person name="Dodds P.N."/>
            <person name="Schein J.E."/>
            <person name="Zhong S."/>
            <person name="Hamelin R.C."/>
            <person name="Grigoriev I.V."/>
            <person name="Szabo L.J."/>
            <person name="Martin F."/>
        </authorList>
    </citation>
    <scope>NUCLEOTIDE SEQUENCE [LARGE SCALE GENOMIC DNA]</scope>
    <source>
        <strain evidence="4">CRL 75-36-700-3 / race SCCL</strain>
    </source>
</reference>
<dbReference type="GO" id="GO:2001069">
    <property type="term" value="F:glycogen binding"/>
    <property type="evidence" value="ECO:0000318"/>
    <property type="project" value="GO_Central"/>
</dbReference>
<feature type="compositionally biased region" description="Low complexity" evidence="1">
    <location>
        <begin position="116"/>
        <end position="137"/>
    </location>
</feature>
<feature type="domain" description="CBM21" evidence="2">
    <location>
        <begin position="354"/>
        <end position="485"/>
    </location>
</feature>
<feature type="compositionally biased region" description="Low complexity" evidence="1">
    <location>
        <begin position="40"/>
        <end position="51"/>
    </location>
</feature>
<dbReference type="PANTHER" id="PTHR12307">
    <property type="entry name" value="PROTEIN PHOSPHATASE 1 REGULATORY SUBUNIT"/>
    <property type="match status" value="1"/>
</dbReference>
<dbReference type="InterPro" id="IPR005036">
    <property type="entry name" value="CBM21_dom"/>
</dbReference>
<feature type="compositionally biased region" description="Low complexity" evidence="1">
    <location>
        <begin position="422"/>
        <end position="434"/>
    </location>
</feature>
<dbReference type="Gene3D" id="2.60.40.2440">
    <property type="entry name" value="Carbohydrate binding type-21 domain"/>
    <property type="match status" value="1"/>
</dbReference>
<reference key="1">
    <citation type="submission" date="2007-01" db="EMBL/GenBank/DDBJ databases">
        <title>The Genome Sequence of Puccinia graminis f. sp. tritici Strain CRL 75-36-700-3.</title>
        <authorList>
            <consortium name="The Broad Institute Genome Sequencing Platform"/>
            <person name="Birren B."/>
            <person name="Lander E."/>
            <person name="Galagan J."/>
            <person name="Nusbaum C."/>
            <person name="Devon K."/>
            <person name="Cuomo C."/>
            <person name="Jaffe D."/>
            <person name="Butler J."/>
            <person name="Alvarez P."/>
            <person name="Gnerre S."/>
            <person name="Grabherr M."/>
            <person name="Mauceli E."/>
            <person name="Brockman W."/>
            <person name="Young S."/>
            <person name="LaButti K."/>
            <person name="Sykes S."/>
            <person name="DeCaprio D."/>
            <person name="Crawford M."/>
            <person name="Koehrsen M."/>
            <person name="Engels R."/>
            <person name="Montgomery P."/>
            <person name="Pearson M."/>
            <person name="Howarth C."/>
            <person name="Larson L."/>
            <person name="White J."/>
            <person name="Zeng Q."/>
            <person name="Kodira C."/>
            <person name="Yandava C."/>
            <person name="Alvarado L."/>
            <person name="O'Leary S."/>
            <person name="Szabo L."/>
            <person name="Dean R."/>
            <person name="Schein J."/>
        </authorList>
    </citation>
    <scope>NUCLEOTIDE SEQUENCE</scope>
    <source>
        <strain>CRL 75-36-700-3</strain>
    </source>
</reference>
<dbReference type="InterPro" id="IPR050782">
    <property type="entry name" value="PP1_regulatory_subunit_3"/>
</dbReference>
<feature type="compositionally biased region" description="Polar residues" evidence="1">
    <location>
        <begin position="27"/>
        <end position="37"/>
    </location>
</feature>
<keyword evidence="4" id="KW-1185">Reference proteome</keyword>
<feature type="region of interest" description="Disordered" evidence="1">
    <location>
        <begin position="414"/>
        <end position="434"/>
    </location>
</feature>
<name>E3JUI2_PUCGT</name>
<feature type="compositionally biased region" description="Polar residues" evidence="1">
    <location>
        <begin position="76"/>
        <end position="88"/>
    </location>
</feature>
<dbReference type="Pfam" id="PF03370">
    <property type="entry name" value="CBM_21"/>
    <property type="match status" value="1"/>
</dbReference>
<feature type="compositionally biased region" description="Low complexity" evidence="1">
    <location>
        <begin position="15"/>
        <end position="26"/>
    </location>
</feature>
<feature type="compositionally biased region" description="Polar residues" evidence="1">
    <location>
        <begin position="721"/>
        <end position="730"/>
    </location>
</feature>
<dbReference type="GO" id="GO:0008157">
    <property type="term" value="F:protein phosphatase 1 binding"/>
    <property type="evidence" value="ECO:0000318"/>
    <property type="project" value="GO_Central"/>
</dbReference>
<feature type="compositionally biased region" description="Low complexity" evidence="1">
    <location>
        <begin position="504"/>
        <end position="531"/>
    </location>
</feature>
<dbReference type="AlphaFoldDB" id="E3JUI2"/>
<dbReference type="GO" id="GO:0000164">
    <property type="term" value="C:protein phosphatase type 1 complex"/>
    <property type="evidence" value="ECO:0000318"/>
    <property type="project" value="GO_Central"/>
</dbReference>
<dbReference type="PANTHER" id="PTHR12307:SF36">
    <property type="entry name" value="GLYCOGEN-BINDING SUBUNIT 76A"/>
    <property type="match status" value="1"/>
</dbReference>
<sequence length="819" mass="87838">MTSRMQISYSESQTALLSPPSSSASSDSIPQLTQSIHQLPPSSTGGTQTTPKNHHSLTINTNNCHQQPPADHHSNNRPSSNHTMSLTINTTATATHHNNNNNNNKMFSLETPPPSNSQSSTPSSAATSSTPTSTTPTHFIHQKSYSSSYSFPIVNFNSPTPPSTTADRSDYFDHNLPSPTRIHQQQQQQQQSPKPIRPVHQKAQSESVMRLELPLRFPSSSSLTSLDNIPMLRKKSGEVVRSSLKLSSNQGFASSSSSSICSSSRSSSYSNSRSAPSTPTQGPKAVHFDAHLEHVRHFLSQQRPIAVSRDGSPIETETEGEEEYPFPDLLNSDDHRHSDRSKLVIELPNMPLHPRLTLLNKVCLKSLELATDGKNLKGTVLVENLSFEKRVAVRFTFDSWQTVSEVTADYLSSCPPVPSPPKSTTTTSSSIKGGPSPAADLFGFTIKLQDVLARIHQREMEIAVRYLANGGEFWDNNSNANYHVKFKMLRHGGNNPHQASSNNQQQQQQQMGLSTSNGTTPTTTTTNGQPQNRKTRGDSSDPSGPWATTLRAELDRLVGDDLGLSSSSGIGGLPDGVIKKKKTHSSSFSSFGAAGDSKADFMGNATGNLGHFRAGSALSARYDFGLSLKQAAAVKHLQSSTPSNGMANGKIGVGNTHRFTPAIPLPISNVPVEWIGINSTNPHHRPSPSAASAGGFLNSFDLSDHRPPVHPLHYQPPESLTYHSTASNKPGLSKRWHSSAPAVHQPIVQIPLLPPSPPQEPSSSDAPTPTTDTSSSSSSNTTPTSSAASADPSSAAGFSAFLNSGIVTPQSPSLTDDSI</sequence>
<feature type="region of interest" description="Disordered" evidence="1">
    <location>
        <begin position="159"/>
        <end position="207"/>
    </location>
</feature>
<feature type="compositionally biased region" description="Acidic residues" evidence="1">
    <location>
        <begin position="316"/>
        <end position="325"/>
    </location>
</feature>
<dbReference type="EMBL" id="DS178264">
    <property type="protein sequence ID" value="EFP75707.2"/>
    <property type="molecule type" value="Genomic_DNA"/>
</dbReference>
<gene>
    <name evidence="3" type="ORF">PGTG_01038</name>
</gene>
<dbReference type="VEuPathDB" id="FungiDB:PGTG_01038"/>
<feature type="region of interest" description="Disordered" evidence="1">
    <location>
        <begin position="681"/>
        <end position="797"/>
    </location>
</feature>
<feature type="region of interest" description="Disordered" evidence="1">
    <location>
        <begin position="490"/>
        <end position="547"/>
    </location>
</feature>
<dbReference type="InParanoid" id="E3JUI2"/>
<evidence type="ECO:0000313" key="4">
    <source>
        <dbReference type="Proteomes" id="UP000008783"/>
    </source>
</evidence>
<dbReference type="OrthoDB" id="1881at2759"/>
<dbReference type="GO" id="GO:0005979">
    <property type="term" value="P:regulation of glycogen biosynthetic process"/>
    <property type="evidence" value="ECO:0000318"/>
    <property type="project" value="GO_Central"/>
</dbReference>
<proteinExistence type="predicted"/>
<feature type="compositionally biased region" description="Polar residues" evidence="1">
    <location>
        <begin position="1"/>
        <end position="14"/>
    </location>
</feature>
<dbReference type="Proteomes" id="UP000008783">
    <property type="component" value="Unassembled WGS sequence"/>
</dbReference>
<protein>
    <recommendedName>
        <fullName evidence="2">CBM21 domain-containing protein</fullName>
    </recommendedName>
</protein>
<evidence type="ECO:0000256" key="1">
    <source>
        <dbReference type="SAM" id="MobiDB-lite"/>
    </source>
</evidence>
<organism evidence="3 4">
    <name type="scientific">Puccinia graminis f. sp. tritici (strain CRL 75-36-700-3 / race SCCL)</name>
    <name type="common">Black stem rust fungus</name>
    <dbReference type="NCBI Taxonomy" id="418459"/>
    <lineage>
        <taxon>Eukaryota</taxon>
        <taxon>Fungi</taxon>
        <taxon>Dikarya</taxon>
        <taxon>Basidiomycota</taxon>
        <taxon>Pucciniomycotina</taxon>
        <taxon>Pucciniomycetes</taxon>
        <taxon>Pucciniales</taxon>
        <taxon>Pucciniaceae</taxon>
        <taxon>Puccinia</taxon>
    </lineage>
</organism>
<feature type="compositionally biased region" description="Polar residues" evidence="1">
    <location>
        <begin position="56"/>
        <end position="66"/>
    </location>
</feature>
<dbReference type="STRING" id="418459.E3JUI2"/>
<dbReference type="InterPro" id="IPR038175">
    <property type="entry name" value="CBM21_dom_sf"/>
</dbReference>
<feature type="region of interest" description="Disordered" evidence="1">
    <location>
        <begin position="1"/>
        <end position="139"/>
    </location>
</feature>
<dbReference type="HOGENOM" id="CLU_346162_0_0_1"/>
<accession>E3JUI2</accession>
<dbReference type="PROSITE" id="PS51159">
    <property type="entry name" value="CBM21"/>
    <property type="match status" value="1"/>
</dbReference>
<dbReference type="GeneID" id="10543587"/>
<feature type="compositionally biased region" description="Low complexity" evidence="1">
    <location>
        <begin position="247"/>
        <end position="277"/>
    </location>
</feature>
<feature type="compositionally biased region" description="Low complexity" evidence="1">
    <location>
        <begin position="761"/>
        <end position="796"/>
    </location>
</feature>
<dbReference type="RefSeq" id="XP_003320126.2">
    <property type="nucleotide sequence ID" value="XM_003320078.2"/>
</dbReference>
<feature type="compositionally biased region" description="Low complexity" evidence="1">
    <location>
        <begin position="89"/>
        <end position="104"/>
    </location>
</feature>